<evidence type="ECO:0000313" key="3">
    <source>
        <dbReference type="Proteomes" id="UP001232245"/>
    </source>
</evidence>
<dbReference type="InterPro" id="IPR036237">
    <property type="entry name" value="Xyl_isomerase-like_sf"/>
</dbReference>
<evidence type="ECO:0000313" key="2">
    <source>
        <dbReference type="EMBL" id="MDQ0228054.1"/>
    </source>
</evidence>
<keyword evidence="2" id="KW-0413">Isomerase</keyword>
<dbReference type="SUPFAM" id="SSF51658">
    <property type="entry name" value="Xylose isomerase-like"/>
    <property type="match status" value="1"/>
</dbReference>
<feature type="domain" description="Xylose isomerase-like TIM barrel" evidence="1">
    <location>
        <begin position="20"/>
        <end position="264"/>
    </location>
</feature>
<accession>A0ABT9Z716</accession>
<keyword evidence="3" id="KW-1185">Reference proteome</keyword>
<dbReference type="PANTHER" id="PTHR12110">
    <property type="entry name" value="HYDROXYPYRUVATE ISOMERASE"/>
    <property type="match status" value="1"/>
</dbReference>
<dbReference type="InterPro" id="IPR013022">
    <property type="entry name" value="Xyl_isomerase-like_TIM-brl"/>
</dbReference>
<sequence length="276" mass="30892">MLRGLTKAGFGTSIDDKQFIELAADYNFQSVDIDAKQFIENYGLPHAKAILEENKIVIGAIPLPVEWRNSNEEFQSDIVNLVSSAKAAFDLGCTRCCTYILPSTDLKPASFMSTTIKRLRACAEILDAYGVRLGLEYVGPHHLRKLGKYPFIWTQNETLELIDAIGKSNVGLLLDSYHWYTTGLSSEDITRLNEKQIVHVHINDAYSLPIEELKDNDRLYTGEGVIDLPLFLNSIKQTGYNGAISQEVLTPNPPTESVVELMKRTKQGFDKVFSSI</sequence>
<dbReference type="RefSeq" id="WP_095301805.1">
    <property type="nucleotide sequence ID" value="NZ_CADEPK010000183.1"/>
</dbReference>
<dbReference type="Proteomes" id="UP001232245">
    <property type="component" value="Unassembled WGS sequence"/>
</dbReference>
<dbReference type="PANTHER" id="PTHR12110:SF21">
    <property type="entry name" value="XYLOSE ISOMERASE-LIKE TIM BARREL DOMAIN-CONTAINING PROTEIN"/>
    <property type="match status" value="1"/>
</dbReference>
<dbReference type="Pfam" id="PF01261">
    <property type="entry name" value="AP_endonuc_2"/>
    <property type="match status" value="1"/>
</dbReference>
<reference evidence="2 3" key="1">
    <citation type="submission" date="2023-07" db="EMBL/GenBank/DDBJ databases">
        <title>Genomic Encyclopedia of Type Strains, Phase IV (KMG-IV): sequencing the most valuable type-strain genomes for metagenomic binning, comparative biology and taxonomic classification.</title>
        <authorList>
            <person name="Goeker M."/>
        </authorList>
    </citation>
    <scope>NUCLEOTIDE SEQUENCE [LARGE SCALE GENOMIC DNA]</scope>
    <source>
        <strain evidence="2 3">DSM 17723</strain>
    </source>
</reference>
<dbReference type="GO" id="GO:0016853">
    <property type="term" value="F:isomerase activity"/>
    <property type="evidence" value="ECO:0007669"/>
    <property type="project" value="UniProtKB-KW"/>
</dbReference>
<comment type="caution">
    <text evidence="2">The sequence shown here is derived from an EMBL/GenBank/DDBJ whole genome shotgun (WGS) entry which is preliminary data.</text>
</comment>
<proteinExistence type="predicted"/>
<organism evidence="2 3">
    <name type="scientific">Metabacillus niabensis</name>
    <dbReference type="NCBI Taxonomy" id="324854"/>
    <lineage>
        <taxon>Bacteria</taxon>
        <taxon>Bacillati</taxon>
        <taxon>Bacillota</taxon>
        <taxon>Bacilli</taxon>
        <taxon>Bacillales</taxon>
        <taxon>Bacillaceae</taxon>
        <taxon>Metabacillus</taxon>
    </lineage>
</organism>
<evidence type="ECO:0000259" key="1">
    <source>
        <dbReference type="Pfam" id="PF01261"/>
    </source>
</evidence>
<gene>
    <name evidence="2" type="ORF">J2S02_004418</name>
</gene>
<dbReference type="Gene3D" id="3.20.20.150">
    <property type="entry name" value="Divalent-metal-dependent TIM barrel enzymes"/>
    <property type="match status" value="1"/>
</dbReference>
<name>A0ABT9Z716_9BACI</name>
<protein>
    <submittedName>
        <fullName evidence="2">Sugar phosphate isomerase/epimerase</fullName>
    </submittedName>
</protein>
<dbReference type="InterPro" id="IPR050312">
    <property type="entry name" value="IolE/XylAMocC-like"/>
</dbReference>
<dbReference type="EMBL" id="JAUSTZ010000013">
    <property type="protein sequence ID" value="MDQ0228054.1"/>
    <property type="molecule type" value="Genomic_DNA"/>
</dbReference>